<gene>
    <name evidence="3" type="ORF">NAF29_08165</name>
</gene>
<keyword evidence="1" id="KW-0472">Membrane</keyword>
<evidence type="ECO:0000256" key="1">
    <source>
        <dbReference type="SAM" id="Phobius"/>
    </source>
</evidence>
<sequence>MKISIYHVTVIATILIVVALLFGLGYSEDSNPPVQEYDGLLFPDLDVNDIDKIVLSNIHETVFLNRDGVIWNVGDPVDYPAFQSKVQWFLADLEEAQRGQEVEVADDDLSRLMLADPLSDENQNTSAVKVEISSLSGGYKQSFILGKFDFPDNKPLISIVGERASARRYVRILGEEERVFLTSSSLMRAVPMTRKWINKGVVPIQAFKRISGYSDKGDEWALYRNSRFGKVMGEGSLKEFKADSEFLKNLSMFFEGGYISDVLPSHSLTEVMRTSNHRRFRVEDFDGTIHDFEIGNKTSLSKEHDPANALTDAVLTLTSKPIADNADYLAVTIRIHVPDSIQISDTQMGPFKGGAQRGFLIDEKSLLLILNLFNISEENSKRPHLEKSKS</sequence>
<dbReference type="AlphaFoldDB" id="A0AA42B7B5"/>
<proteinExistence type="predicted"/>
<evidence type="ECO:0000313" key="4">
    <source>
        <dbReference type="Proteomes" id="UP001165393"/>
    </source>
</evidence>
<dbReference type="InterPro" id="IPR025641">
    <property type="entry name" value="DUF4340"/>
</dbReference>
<feature type="domain" description="DUF4340" evidence="2">
    <location>
        <begin position="71"/>
        <end position="227"/>
    </location>
</feature>
<dbReference type="Pfam" id="PF14238">
    <property type="entry name" value="DUF4340"/>
    <property type="match status" value="1"/>
</dbReference>
<keyword evidence="4" id="KW-1185">Reference proteome</keyword>
<reference evidence="3 4" key="1">
    <citation type="journal article" date="2013" name="Antonie Van Leeuwenhoek">
        <title>Echinimonas agarilytica gen. nov., sp. nov., a new gammaproteobacterium isolated from the sea urchin Strongylocentrotus intermedius.</title>
        <authorList>
            <person name="Nedashkovskaya O.I."/>
            <person name="Stenkova A.M."/>
            <person name="Zhukova N.V."/>
            <person name="Van Trappen S."/>
            <person name="Lee J.S."/>
            <person name="Kim S.B."/>
        </authorList>
    </citation>
    <scope>NUCLEOTIDE SEQUENCE [LARGE SCALE GENOMIC DNA]</scope>
    <source>
        <strain evidence="3 4">KMM 6351</strain>
    </source>
</reference>
<accession>A0AA42B7B5</accession>
<comment type="caution">
    <text evidence="3">The sequence shown here is derived from an EMBL/GenBank/DDBJ whole genome shotgun (WGS) entry which is preliminary data.</text>
</comment>
<dbReference type="EMBL" id="JAMQGP010000003">
    <property type="protein sequence ID" value="MCM2679642.1"/>
    <property type="molecule type" value="Genomic_DNA"/>
</dbReference>
<name>A0AA42B7B5_9GAMM</name>
<organism evidence="3 4">
    <name type="scientific">Echinimonas agarilytica</name>
    <dbReference type="NCBI Taxonomy" id="1215918"/>
    <lineage>
        <taxon>Bacteria</taxon>
        <taxon>Pseudomonadati</taxon>
        <taxon>Pseudomonadota</taxon>
        <taxon>Gammaproteobacteria</taxon>
        <taxon>Alteromonadales</taxon>
        <taxon>Echinimonadaceae</taxon>
        <taxon>Echinimonas</taxon>
    </lineage>
</organism>
<evidence type="ECO:0000313" key="3">
    <source>
        <dbReference type="EMBL" id="MCM2679642.1"/>
    </source>
</evidence>
<dbReference type="Proteomes" id="UP001165393">
    <property type="component" value="Unassembled WGS sequence"/>
</dbReference>
<evidence type="ECO:0000259" key="2">
    <source>
        <dbReference type="Pfam" id="PF14238"/>
    </source>
</evidence>
<protein>
    <submittedName>
        <fullName evidence="3">DUF4340 domain-containing protein</fullName>
    </submittedName>
</protein>
<keyword evidence="1" id="KW-0812">Transmembrane</keyword>
<keyword evidence="1" id="KW-1133">Transmembrane helix</keyword>
<dbReference type="RefSeq" id="WP_251261087.1">
    <property type="nucleotide sequence ID" value="NZ_JAMQGP010000003.1"/>
</dbReference>
<feature type="transmembrane region" description="Helical" evidence="1">
    <location>
        <begin position="5"/>
        <end position="26"/>
    </location>
</feature>